<dbReference type="Proteomes" id="UP001055115">
    <property type="component" value="Unassembled WGS sequence"/>
</dbReference>
<keyword evidence="3" id="KW-1185">Reference proteome</keyword>
<organism evidence="2 3">
    <name type="scientific">Colletotrichum spaethianum</name>
    <dbReference type="NCBI Taxonomy" id="700344"/>
    <lineage>
        <taxon>Eukaryota</taxon>
        <taxon>Fungi</taxon>
        <taxon>Dikarya</taxon>
        <taxon>Ascomycota</taxon>
        <taxon>Pezizomycotina</taxon>
        <taxon>Sordariomycetes</taxon>
        <taxon>Hypocreomycetidae</taxon>
        <taxon>Glomerellales</taxon>
        <taxon>Glomerellaceae</taxon>
        <taxon>Colletotrichum</taxon>
        <taxon>Colletotrichum spaethianum species complex</taxon>
    </lineage>
</organism>
<dbReference type="PANTHER" id="PTHR14905">
    <property type="entry name" value="NG37"/>
    <property type="match status" value="1"/>
</dbReference>
<protein>
    <submittedName>
        <fullName evidence="2">Uncharacterized protein</fullName>
    </submittedName>
</protein>
<dbReference type="InterPro" id="IPR052577">
    <property type="entry name" value="VWA7"/>
</dbReference>
<feature type="chain" id="PRO_5041384008" evidence="1">
    <location>
        <begin position="26"/>
        <end position="232"/>
    </location>
</feature>
<feature type="signal peptide" evidence="1">
    <location>
        <begin position="1"/>
        <end position="25"/>
    </location>
</feature>
<sequence>MLDARSYPLLVGLLVLVCLAQPTYAFGAGNIASISKVEGQNWRHGDIEDALLTLAMARAMNGKKFSKMMVSRVYFGNWLRDYSQAIDVGTVKSVSAEAIRLLLCVLGFLTFGYGSKEFEVTADRLGCYRPEDHIDNPKNYADNEDARRYDSRLRGPVDENVELGIDRETGMKNYIANEQAGIMTSAAHVRSLFSRCIELARGYSRNKNQADLYEAMRLMGTGLHCLEGTSET</sequence>
<dbReference type="RefSeq" id="XP_049125543.1">
    <property type="nucleotide sequence ID" value="XM_049269586.1"/>
</dbReference>
<dbReference type="GeneID" id="73324176"/>
<gene>
    <name evidence="2" type="ORF">ColSpa_03374</name>
</gene>
<dbReference type="Pfam" id="PF07217">
    <property type="entry name" value="Het-C"/>
    <property type="match status" value="1"/>
</dbReference>
<dbReference type="PANTHER" id="PTHR14905:SF11">
    <property type="entry name" value="TINC (EUROFUNG)"/>
    <property type="match status" value="1"/>
</dbReference>
<evidence type="ECO:0000313" key="2">
    <source>
        <dbReference type="EMBL" id="GKT43193.1"/>
    </source>
</evidence>
<comment type="caution">
    <text evidence="2">The sequence shown here is derived from an EMBL/GenBank/DDBJ whole genome shotgun (WGS) entry which is preliminary data.</text>
</comment>
<evidence type="ECO:0000313" key="3">
    <source>
        <dbReference type="Proteomes" id="UP001055115"/>
    </source>
</evidence>
<accession>A0AA37P071</accession>
<name>A0AA37P071_9PEZI</name>
<dbReference type="EMBL" id="BQXU01000006">
    <property type="protein sequence ID" value="GKT43193.1"/>
    <property type="molecule type" value="Genomic_DNA"/>
</dbReference>
<dbReference type="AlphaFoldDB" id="A0AA37P071"/>
<proteinExistence type="predicted"/>
<evidence type="ECO:0000256" key="1">
    <source>
        <dbReference type="SAM" id="SignalP"/>
    </source>
</evidence>
<dbReference type="InterPro" id="IPR010816">
    <property type="entry name" value="Het-C"/>
</dbReference>
<keyword evidence="1" id="KW-0732">Signal</keyword>
<reference evidence="2 3" key="1">
    <citation type="submission" date="2022-03" db="EMBL/GenBank/DDBJ databases">
        <title>Genome data of Colletotrichum spp.</title>
        <authorList>
            <person name="Utami Y.D."/>
            <person name="Hiruma K."/>
        </authorList>
    </citation>
    <scope>NUCLEOTIDE SEQUENCE [LARGE SCALE GENOMIC DNA]</scope>
    <source>
        <strain evidence="2 3">MAFF 239500</strain>
    </source>
</reference>